<gene>
    <name evidence="1" type="ORF">C1645_812791</name>
</gene>
<evidence type="ECO:0000313" key="1">
    <source>
        <dbReference type="EMBL" id="RIA98377.1"/>
    </source>
</evidence>
<dbReference type="Proteomes" id="UP000265703">
    <property type="component" value="Unassembled WGS sequence"/>
</dbReference>
<proteinExistence type="predicted"/>
<organism evidence="1 2">
    <name type="scientific">Glomus cerebriforme</name>
    <dbReference type="NCBI Taxonomy" id="658196"/>
    <lineage>
        <taxon>Eukaryota</taxon>
        <taxon>Fungi</taxon>
        <taxon>Fungi incertae sedis</taxon>
        <taxon>Mucoromycota</taxon>
        <taxon>Glomeromycotina</taxon>
        <taxon>Glomeromycetes</taxon>
        <taxon>Glomerales</taxon>
        <taxon>Glomeraceae</taxon>
        <taxon>Glomus</taxon>
    </lineage>
</organism>
<name>A0A397TPH8_9GLOM</name>
<reference evidence="1 2" key="1">
    <citation type="submission" date="2018-06" db="EMBL/GenBank/DDBJ databases">
        <title>Comparative genomics reveals the genomic features of Rhizophagus irregularis, R. cerebriforme, R. diaphanum and Gigaspora rosea, and their symbiotic lifestyle signature.</title>
        <authorList>
            <person name="Morin E."/>
            <person name="San Clemente H."/>
            <person name="Chen E.C.H."/>
            <person name="De La Providencia I."/>
            <person name="Hainaut M."/>
            <person name="Kuo A."/>
            <person name="Kohler A."/>
            <person name="Murat C."/>
            <person name="Tang N."/>
            <person name="Roy S."/>
            <person name="Loubradou J."/>
            <person name="Henrissat B."/>
            <person name="Grigoriev I.V."/>
            <person name="Corradi N."/>
            <person name="Roux C."/>
            <person name="Martin F.M."/>
        </authorList>
    </citation>
    <scope>NUCLEOTIDE SEQUENCE [LARGE SCALE GENOMIC DNA]</scope>
    <source>
        <strain evidence="1 2">DAOM 227022</strain>
    </source>
</reference>
<protein>
    <submittedName>
        <fullName evidence="1">Uncharacterized protein</fullName>
    </submittedName>
</protein>
<comment type="caution">
    <text evidence="1">The sequence shown here is derived from an EMBL/GenBank/DDBJ whole genome shotgun (WGS) entry which is preliminary data.</text>
</comment>
<accession>A0A397TPH8</accession>
<dbReference type="EMBL" id="QKYT01000016">
    <property type="protein sequence ID" value="RIA98377.1"/>
    <property type="molecule type" value="Genomic_DNA"/>
</dbReference>
<evidence type="ECO:0000313" key="2">
    <source>
        <dbReference type="Proteomes" id="UP000265703"/>
    </source>
</evidence>
<dbReference type="AlphaFoldDB" id="A0A397TPH8"/>
<dbReference type="OrthoDB" id="2399986at2759"/>
<sequence length="200" mass="23374">MTEVGVERRKNCIIVINRQVQEFFVAKNINKELGSKPDRQIARDWLSQKAQKSKETAGTTVNLHHPTFKDSTLGIGTVNGRTFNARPSSNMSQNKADNYGQEKINEFFSFSRNITHENNNLDYEDEISVPSREQETYHHNYIEDSEYFDKLTNRVDLNYIGREDDFGSPRPKSESIPTVNSWDLISYFYCIIYYLLFYTK</sequence>
<keyword evidence="2" id="KW-1185">Reference proteome</keyword>